<keyword evidence="3" id="KW-0732">Signal</keyword>
<dbReference type="EnsemblMetazoa" id="MESCA004049-RA">
    <property type="protein sequence ID" value="MESCA004049-PA"/>
    <property type="gene ID" value="MESCA004049"/>
</dbReference>
<dbReference type="PROSITE" id="PS51864">
    <property type="entry name" value="ASTACIN"/>
    <property type="match status" value="1"/>
</dbReference>
<keyword evidence="9" id="KW-0325">Glycoprotein</keyword>
<dbReference type="STRING" id="36166.T1GKM2"/>
<evidence type="ECO:0000256" key="9">
    <source>
        <dbReference type="ARBA" id="ARBA00023180"/>
    </source>
</evidence>
<keyword evidence="6 10" id="KW-0482">Metalloprotease</keyword>
<evidence type="ECO:0000256" key="1">
    <source>
        <dbReference type="ARBA" id="ARBA00022670"/>
    </source>
</evidence>
<feature type="binding site" evidence="10">
    <location>
        <position position="154"/>
    </location>
    <ligand>
        <name>Zn(2+)</name>
        <dbReference type="ChEBI" id="CHEBI:29105"/>
        <note>catalytic</note>
    </ligand>
</feature>
<keyword evidence="2 10" id="KW-0479">Metal-binding</keyword>
<dbReference type="SMART" id="SM00235">
    <property type="entry name" value="ZnMc"/>
    <property type="match status" value="1"/>
</dbReference>
<keyword evidence="4 10" id="KW-0378">Hydrolase</keyword>
<dbReference type="EMBL" id="CAQQ02192137">
    <property type="status" value="NOT_ANNOTATED_CDS"/>
    <property type="molecule type" value="Genomic_DNA"/>
</dbReference>
<reference evidence="13" key="2">
    <citation type="submission" date="2015-06" db="UniProtKB">
        <authorList>
            <consortium name="EnsemblMetazoa"/>
        </authorList>
    </citation>
    <scope>IDENTIFICATION</scope>
</reference>
<evidence type="ECO:0000256" key="4">
    <source>
        <dbReference type="ARBA" id="ARBA00022801"/>
    </source>
</evidence>
<evidence type="ECO:0000256" key="2">
    <source>
        <dbReference type="ARBA" id="ARBA00022723"/>
    </source>
</evidence>
<dbReference type="GO" id="GO:0008270">
    <property type="term" value="F:zinc ion binding"/>
    <property type="evidence" value="ECO:0007669"/>
    <property type="project" value="UniProtKB-UniRule"/>
</dbReference>
<dbReference type="FunFam" id="3.40.390.10:FF:000015">
    <property type="entry name" value="Meprin A subunit"/>
    <property type="match status" value="1"/>
</dbReference>
<dbReference type="AlphaFoldDB" id="T1GKM2"/>
<evidence type="ECO:0000256" key="11">
    <source>
        <dbReference type="RuleBase" id="RU361183"/>
    </source>
</evidence>
<evidence type="ECO:0000256" key="7">
    <source>
        <dbReference type="ARBA" id="ARBA00023145"/>
    </source>
</evidence>
<feature type="active site" evidence="10">
    <location>
        <position position="145"/>
    </location>
</feature>
<accession>T1GKM2</accession>
<keyword evidence="7" id="KW-0865">Zymogen</keyword>
<keyword evidence="8" id="KW-1015">Disulfide bond</keyword>
<evidence type="ECO:0000313" key="13">
    <source>
        <dbReference type="EnsemblMetazoa" id="MESCA004049-PA"/>
    </source>
</evidence>
<protein>
    <recommendedName>
        <fullName evidence="11">Metalloendopeptidase</fullName>
        <ecNumber evidence="11">3.4.24.-</ecNumber>
    </recommendedName>
</protein>
<dbReference type="SUPFAM" id="SSF55486">
    <property type="entry name" value="Metalloproteases ('zincins'), catalytic domain"/>
    <property type="match status" value="1"/>
</dbReference>
<dbReference type="PRINTS" id="PR00480">
    <property type="entry name" value="ASTACIN"/>
</dbReference>
<dbReference type="EC" id="3.4.24.-" evidence="11"/>
<keyword evidence="14" id="KW-1185">Reference proteome</keyword>
<comment type="cofactor">
    <cofactor evidence="10 11">
        <name>Zn(2+)</name>
        <dbReference type="ChEBI" id="CHEBI:29105"/>
    </cofactor>
    <text evidence="10 11">Binds 1 zinc ion per subunit.</text>
</comment>
<evidence type="ECO:0000256" key="5">
    <source>
        <dbReference type="ARBA" id="ARBA00022833"/>
    </source>
</evidence>
<keyword evidence="5 10" id="KW-0862">Zinc</keyword>
<dbReference type="GO" id="GO:0004222">
    <property type="term" value="F:metalloendopeptidase activity"/>
    <property type="evidence" value="ECO:0007669"/>
    <property type="project" value="UniProtKB-UniRule"/>
</dbReference>
<evidence type="ECO:0000256" key="10">
    <source>
        <dbReference type="PROSITE-ProRule" id="PRU01211"/>
    </source>
</evidence>
<reference evidence="14" key="1">
    <citation type="submission" date="2013-02" db="EMBL/GenBank/DDBJ databases">
        <authorList>
            <person name="Hughes D."/>
        </authorList>
    </citation>
    <scope>NUCLEOTIDE SEQUENCE</scope>
    <source>
        <strain>Durham</strain>
        <strain evidence="14">NC isolate 2 -- Noor lab</strain>
    </source>
</reference>
<evidence type="ECO:0000313" key="14">
    <source>
        <dbReference type="Proteomes" id="UP000015102"/>
    </source>
</evidence>
<dbReference type="GO" id="GO:0006508">
    <property type="term" value="P:proteolysis"/>
    <property type="evidence" value="ECO:0007669"/>
    <property type="project" value="UniProtKB-KW"/>
</dbReference>
<evidence type="ECO:0000256" key="8">
    <source>
        <dbReference type="ARBA" id="ARBA00023157"/>
    </source>
</evidence>
<sequence>SLYSTIKSSPRSSLIKTNQDEIPNSEFDLTEGDMILTPRQKEILYSVSDTRNVAKNPSLKWPNGIVHYQFASSIPSKTRDLVLTALHEIEKATCVRFREGANSENNYILVTNNVKGCFSHVGYGRYVQRLNLSNGCLRKGKIIHEFLHAIGFYHQQSSSNRDDFVEIHIENVKSGHEHNFKKYSSSKVTNFGLQYDYESIMHYGPYTFSVNGEPTIVAKQEGAENMGQRFGLSKSDVLKINRLYGCN</sequence>
<dbReference type="CDD" id="cd04280">
    <property type="entry name" value="ZnMc_astacin_like"/>
    <property type="match status" value="1"/>
</dbReference>
<dbReference type="PANTHER" id="PTHR10127:SF814">
    <property type="entry name" value="MEPRIN A SUBUNIT BETA"/>
    <property type="match status" value="1"/>
</dbReference>
<keyword evidence="1 10" id="KW-0645">Protease</keyword>
<dbReference type="PANTHER" id="PTHR10127">
    <property type="entry name" value="DISCOIDIN, CUB, EGF, LAMININ , AND ZINC METALLOPROTEASE DOMAIN CONTAINING"/>
    <property type="match status" value="1"/>
</dbReference>
<evidence type="ECO:0000256" key="6">
    <source>
        <dbReference type="ARBA" id="ARBA00023049"/>
    </source>
</evidence>
<organism evidence="13 14">
    <name type="scientific">Megaselia scalaris</name>
    <name type="common">Humpbacked fly</name>
    <name type="synonym">Phora scalaris</name>
    <dbReference type="NCBI Taxonomy" id="36166"/>
    <lineage>
        <taxon>Eukaryota</taxon>
        <taxon>Metazoa</taxon>
        <taxon>Ecdysozoa</taxon>
        <taxon>Arthropoda</taxon>
        <taxon>Hexapoda</taxon>
        <taxon>Insecta</taxon>
        <taxon>Pterygota</taxon>
        <taxon>Neoptera</taxon>
        <taxon>Endopterygota</taxon>
        <taxon>Diptera</taxon>
        <taxon>Brachycera</taxon>
        <taxon>Muscomorpha</taxon>
        <taxon>Platypezoidea</taxon>
        <taxon>Phoridae</taxon>
        <taxon>Megaseliini</taxon>
        <taxon>Megaselia</taxon>
    </lineage>
</organism>
<dbReference type="InterPro" id="IPR006026">
    <property type="entry name" value="Peptidase_Metallo"/>
</dbReference>
<dbReference type="InterPro" id="IPR001506">
    <property type="entry name" value="Peptidase_M12A"/>
</dbReference>
<proteinExistence type="predicted"/>
<evidence type="ECO:0000256" key="3">
    <source>
        <dbReference type="ARBA" id="ARBA00022729"/>
    </source>
</evidence>
<dbReference type="InterPro" id="IPR034035">
    <property type="entry name" value="Astacin-like_dom"/>
</dbReference>
<feature type="binding site" evidence="10">
    <location>
        <position position="144"/>
    </location>
    <ligand>
        <name>Zn(2+)</name>
        <dbReference type="ChEBI" id="CHEBI:29105"/>
        <note>catalytic</note>
    </ligand>
</feature>
<dbReference type="InterPro" id="IPR024079">
    <property type="entry name" value="MetalloPept_cat_dom_sf"/>
</dbReference>
<dbReference type="OMA" id="GAQRNIW"/>
<dbReference type="Proteomes" id="UP000015102">
    <property type="component" value="Unassembled WGS sequence"/>
</dbReference>
<dbReference type="Gene3D" id="3.40.390.10">
    <property type="entry name" value="Collagenase (Catalytic Domain)"/>
    <property type="match status" value="1"/>
</dbReference>
<evidence type="ECO:0000259" key="12">
    <source>
        <dbReference type="PROSITE" id="PS51864"/>
    </source>
</evidence>
<name>T1GKM2_MEGSC</name>
<feature type="domain" description="Peptidase M12A" evidence="12">
    <location>
        <begin position="52"/>
        <end position="247"/>
    </location>
</feature>
<dbReference type="HOGENOM" id="CLU_017286_2_3_1"/>
<comment type="caution">
    <text evidence="10">Lacks conserved residue(s) required for the propagation of feature annotation.</text>
</comment>
<feature type="binding site" evidence="10">
    <location>
        <position position="148"/>
    </location>
    <ligand>
        <name>Zn(2+)</name>
        <dbReference type="ChEBI" id="CHEBI:29105"/>
        <note>catalytic</note>
    </ligand>
</feature>
<dbReference type="Pfam" id="PF01400">
    <property type="entry name" value="Astacin"/>
    <property type="match status" value="1"/>
</dbReference>